<evidence type="ECO:0000313" key="2">
    <source>
        <dbReference type="EMBL" id="KAH3833503.1"/>
    </source>
</evidence>
<dbReference type="AlphaFoldDB" id="A0A9D4QJ09"/>
<gene>
    <name evidence="2" type="ORF">DPMN_106814</name>
</gene>
<keyword evidence="3" id="KW-1185">Reference proteome</keyword>
<accession>A0A9D4QJ09</accession>
<sequence>MLMKICMFFIVVTVVLQASAPQRSSGFTTVLKSLILAVVPISLDPQMFFSLWKAARALPMRVMTSASVPPWLSRMLPR</sequence>
<comment type="caution">
    <text evidence="2">The sequence shown here is derived from an EMBL/GenBank/DDBJ whole genome shotgun (WGS) entry which is preliminary data.</text>
</comment>
<dbReference type="Proteomes" id="UP000828390">
    <property type="component" value="Unassembled WGS sequence"/>
</dbReference>
<name>A0A9D4QJ09_DREPO</name>
<reference evidence="2" key="1">
    <citation type="journal article" date="2019" name="bioRxiv">
        <title>The Genome of the Zebra Mussel, Dreissena polymorpha: A Resource for Invasive Species Research.</title>
        <authorList>
            <person name="McCartney M.A."/>
            <person name="Auch B."/>
            <person name="Kono T."/>
            <person name="Mallez S."/>
            <person name="Zhang Y."/>
            <person name="Obille A."/>
            <person name="Becker A."/>
            <person name="Abrahante J.E."/>
            <person name="Garbe J."/>
            <person name="Badalamenti J.P."/>
            <person name="Herman A."/>
            <person name="Mangelson H."/>
            <person name="Liachko I."/>
            <person name="Sullivan S."/>
            <person name="Sone E.D."/>
            <person name="Koren S."/>
            <person name="Silverstein K.A.T."/>
            <person name="Beckman K.B."/>
            <person name="Gohl D.M."/>
        </authorList>
    </citation>
    <scope>NUCLEOTIDE SEQUENCE</scope>
    <source>
        <strain evidence="2">Duluth1</strain>
        <tissue evidence="2">Whole animal</tissue>
    </source>
</reference>
<evidence type="ECO:0000256" key="1">
    <source>
        <dbReference type="SAM" id="SignalP"/>
    </source>
</evidence>
<reference evidence="2" key="2">
    <citation type="submission" date="2020-11" db="EMBL/GenBank/DDBJ databases">
        <authorList>
            <person name="McCartney M.A."/>
            <person name="Auch B."/>
            <person name="Kono T."/>
            <person name="Mallez S."/>
            <person name="Becker A."/>
            <person name="Gohl D.M."/>
            <person name="Silverstein K.A.T."/>
            <person name="Koren S."/>
            <person name="Bechman K.B."/>
            <person name="Herman A."/>
            <person name="Abrahante J.E."/>
            <person name="Garbe J."/>
        </authorList>
    </citation>
    <scope>NUCLEOTIDE SEQUENCE</scope>
    <source>
        <strain evidence="2">Duluth1</strain>
        <tissue evidence="2">Whole animal</tissue>
    </source>
</reference>
<keyword evidence="1" id="KW-0732">Signal</keyword>
<dbReference type="EMBL" id="JAIWYP010000004">
    <property type="protein sequence ID" value="KAH3833503.1"/>
    <property type="molecule type" value="Genomic_DNA"/>
</dbReference>
<proteinExistence type="predicted"/>
<evidence type="ECO:0000313" key="3">
    <source>
        <dbReference type="Proteomes" id="UP000828390"/>
    </source>
</evidence>
<organism evidence="2 3">
    <name type="scientific">Dreissena polymorpha</name>
    <name type="common">Zebra mussel</name>
    <name type="synonym">Mytilus polymorpha</name>
    <dbReference type="NCBI Taxonomy" id="45954"/>
    <lineage>
        <taxon>Eukaryota</taxon>
        <taxon>Metazoa</taxon>
        <taxon>Spiralia</taxon>
        <taxon>Lophotrochozoa</taxon>
        <taxon>Mollusca</taxon>
        <taxon>Bivalvia</taxon>
        <taxon>Autobranchia</taxon>
        <taxon>Heteroconchia</taxon>
        <taxon>Euheterodonta</taxon>
        <taxon>Imparidentia</taxon>
        <taxon>Neoheterodontei</taxon>
        <taxon>Myida</taxon>
        <taxon>Dreissenoidea</taxon>
        <taxon>Dreissenidae</taxon>
        <taxon>Dreissena</taxon>
    </lineage>
</organism>
<feature type="chain" id="PRO_5039050094" evidence="1">
    <location>
        <begin position="18"/>
        <end position="78"/>
    </location>
</feature>
<feature type="signal peptide" evidence="1">
    <location>
        <begin position="1"/>
        <end position="17"/>
    </location>
</feature>
<protein>
    <submittedName>
        <fullName evidence="2">Uncharacterized protein</fullName>
    </submittedName>
</protein>